<name>A0A1C6UUU9_9ACTN</name>
<dbReference type="OrthoDB" id="9815126at2"/>
<accession>A0A1C6UUU9</accession>
<dbReference type="Pfam" id="PF01042">
    <property type="entry name" value="Ribonuc_L-PSP"/>
    <property type="match status" value="1"/>
</dbReference>
<dbReference type="EMBL" id="FMIA01000002">
    <property type="protein sequence ID" value="SCL57825.1"/>
    <property type="molecule type" value="Genomic_DNA"/>
</dbReference>
<reference evidence="2 3" key="1">
    <citation type="submission" date="2016-06" db="EMBL/GenBank/DDBJ databases">
        <authorList>
            <person name="Kjaerup R.B."/>
            <person name="Dalgaard T.S."/>
            <person name="Juul-Madsen H.R."/>
        </authorList>
    </citation>
    <scope>NUCLEOTIDE SEQUENCE [LARGE SCALE GENOMIC DNA]</scope>
    <source>
        <strain evidence="2 3">DSM 45577</strain>
    </source>
</reference>
<dbReference type="Gene3D" id="3.30.1330.40">
    <property type="entry name" value="RutC-like"/>
    <property type="match status" value="1"/>
</dbReference>
<dbReference type="PANTHER" id="PTHR11803">
    <property type="entry name" value="2-IMINOBUTANOATE/2-IMINOPROPANOATE DEAMINASE RIDA"/>
    <property type="match status" value="1"/>
</dbReference>
<dbReference type="InterPro" id="IPR006175">
    <property type="entry name" value="YjgF/YER057c/UK114"/>
</dbReference>
<dbReference type="SUPFAM" id="SSF55298">
    <property type="entry name" value="YjgF-like"/>
    <property type="match status" value="1"/>
</dbReference>
<dbReference type="STRING" id="683228.GA0070617_3639"/>
<evidence type="ECO:0000256" key="1">
    <source>
        <dbReference type="ARBA" id="ARBA00010552"/>
    </source>
</evidence>
<dbReference type="InterPro" id="IPR035959">
    <property type="entry name" value="RutC-like_sf"/>
</dbReference>
<keyword evidence="3" id="KW-1185">Reference proteome</keyword>
<proteinExistence type="inferred from homology"/>
<evidence type="ECO:0000313" key="3">
    <source>
        <dbReference type="Proteomes" id="UP000198937"/>
    </source>
</evidence>
<dbReference type="PANTHER" id="PTHR11803:SF58">
    <property type="entry name" value="PROTEIN HMF1-RELATED"/>
    <property type="match status" value="1"/>
</dbReference>
<dbReference type="GO" id="GO:0005829">
    <property type="term" value="C:cytosol"/>
    <property type="evidence" value="ECO:0007669"/>
    <property type="project" value="TreeGrafter"/>
</dbReference>
<dbReference type="GO" id="GO:0019239">
    <property type="term" value="F:deaminase activity"/>
    <property type="evidence" value="ECO:0007669"/>
    <property type="project" value="TreeGrafter"/>
</dbReference>
<dbReference type="CDD" id="cd00448">
    <property type="entry name" value="YjgF_YER057c_UK114_family"/>
    <property type="match status" value="1"/>
</dbReference>
<protein>
    <submittedName>
        <fullName evidence="2">Enamine deaminase RidA, house cleaning of reactive enamine intermediates, YjgF/YER057c/UK114 family</fullName>
    </submittedName>
</protein>
<evidence type="ECO:0000313" key="2">
    <source>
        <dbReference type="EMBL" id="SCL57825.1"/>
    </source>
</evidence>
<dbReference type="Proteomes" id="UP000198937">
    <property type="component" value="Unassembled WGS sequence"/>
</dbReference>
<comment type="similarity">
    <text evidence="1">Belongs to the RutC family.</text>
</comment>
<sequence>MPKELLVSPDLAPPNGHFAQATVAGPGRLVFVSGMTARTADGGIAGIGDVEEQTHQVCRNLDAAVRAAGGTLDDVARVDVYVRDIGHFDTIHRVRRQYFTGPPPASTMVEVSRFVHPDYLIEINAIAVLDAGESA</sequence>
<gene>
    <name evidence="2" type="ORF">GA0070617_3639</name>
</gene>
<organism evidence="2 3">
    <name type="scientific">Micromonospora yangpuensis</name>
    <dbReference type="NCBI Taxonomy" id="683228"/>
    <lineage>
        <taxon>Bacteria</taxon>
        <taxon>Bacillati</taxon>
        <taxon>Actinomycetota</taxon>
        <taxon>Actinomycetes</taxon>
        <taxon>Micromonosporales</taxon>
        <taxon>Micromonosporaceae</taxon>
        <taxon>Micromonospora</taxon>
    </lineage>
</organism>
<dbReference type="AlphaFoldDB" id="A0A1C6UUU9"/>
<dbReference type="RefSeq" id="WP_091439521.1">
    <property type="nucleotide sequence ID" value="NZ_BMMJ01000013.1"/>
</dbReference>